<dbReference type="GO" id="GO:0030632">
    <property type="term" value="P:D-alanine biosynthetic process"/>
    <property type="evidence" value="ECO:0007669"/>
    <property type="project" value="TreeGrafter"/>
</dbReference>
<dbReference type="SUPFAM" id="SSF51419">
    <property type="entry name" value="PLP-binding barrel"/>
    <property type="match status" value="1"/>
</dbReference>
<evidence type="ECO:0000313" key="8">
    <source>
        <dbReference type="EMBL" id="VAW97716.1"/>
    </source>
</evidence>
<dbReference type="InterPro" id="IPR000821">
    <property type="entry name" value="Ala_racemase"/>
</dbReference>
<dbReference type="PANTHER" id="PTHR30511:SF0">
    <property type="entry name" value="ALANINE RACEMASE, CATABOLIC-RELATED"/>
    <property type="match status" value="1"/>
</dbReference>
<feature type="domain" description="Alanine racemase C-terminal" evidence="7">
    <location>
        <begin position="238"/>
        <end position="362"/>
    </location>
</feature>
<dbReference type="FunFam" id="3.20.20.10:FF:000002">
    <property type="entry name" value="Alanine racemase"/>
    <property type="match status" value="1"/>
</dbReference>
<dbReference type="HAMAP" id="MF_01201">
    <property type="entry name" value="Ala_racemase"/>
    <property type="match status" value="1"/>
</dbReference>
<reference evidence="8" key="1">
    <citation type="submission" date="2018-06" db="EMBL/GenBank/DDBJ databases">
        <authorList>
            <person name="Zhirakovskaya E."/>
        </authorList>
    </citation>
    <scope>NUCLEOTIDE SEQUENCE</scope>
</reference>
<dbReference type="EC" id="5.1.1.1" evidence="4"/>
<accession>A0A3B1AY44</accession>
<dbReference type="FunFam" id="2.40.37.10:FF:000002">
    <property type="entry name" value="Alanine racemase"/>
    <property type="match status" value="1"/>
</dbReference>
<dbReference type="PANTHER" id="PTHR30511">
    <property type="entry name" value="ALANINE RACEMASE"/>
    <property type="match status" value="1"/>
</dbReference>
<evidence type="ECO:0000256" key="4">
    <source>
        <dbReference type="ARBA" id="ARBA00013089"/>
    </source>
</evidence>
<dbReference type="SMART" id="SM01005">
    <property type="entry name" value="Ala_racemase_C"/>
    <property type="match status" value="1"/>
</dbReference>
<comment type="similarity">
    <text evidence="3">Belongs to the alanine racemase family.</text>
</comment>
<dbReference type="InterPro" id="IPR011079">
    <property type="entry name" value="Ala_racemase_C"/>
</dbReference>
<dbReference type="Gene3D" id="2.40.37.10">
    <property type="entry name" value="Lyase, Ornithine Decarboxylase, Chain A, domain 1"/>
    <property type="match status" value="1"/>
</dbReference>
<dbReference type="NCBIfam" id="TIGR00492">
    <property type="entry name" value="alr"/>
    <property type="match status" value="1"/>
</dbReference>
<dbReference type="GO" id="GO:0005829">
    <property type="term" value="C:cytosol"/>
    <property type="evidence" value="ECO:0007669"/>
    <property type="project" value="TreeGrafter"/>
</dbReference>
<dbReference type="GO" id="GO:0030170">
    <property type="term" value="F:pyridoxal phosphate binding"/>
    <property type="evidence" value="ECO:0007669"/>
    <property type="project" value="TreeGrafter"/>
</dbReference>
<dbReference type="AlphaFoldDB" id="A0A3B1AY44"/>
<comment type="catalytic activity">
    <reaction evidence="1">
        <text>L-alanine = D-alanine</text>
        <dbReference type="Rhea" id="RHEA:20249"/>
        <dbReference type="ChEBI" id="CHEBI:57416"/>
        <dbReference type="ChEBI" id="CHEBI:57972"/>
        <dbReference type="EC" id="5.1.1.1"/>
    </reaction>
</comment>
<evidence type="ECO:0000256" key="6">
    <source>
        <dbReference type="ARBA" id="ARBA00023235"/>
    </source>
</evidence>
<proteinExistence type="inferred from homology"/>
<keyword evidence="5" id="KW-0663">Pyridoxal phosphate</keyword>
<dbReference type="Pfam" id="PF01168">
    <property type="entry name" value="Ala_racemase_N"/>
    <property type="match status" value="1"/>
</dbReference>
<dbReference type="CDD" id="cd06827">
    <property type="entry name" value="PLPDE_III_AR_proteobact"/>
    <property type="match status" value="1"/>
</dbReference>
<evidence type="ECO:0000256" key="2">
    <source>
        <dbReference type="ARBA" id="ARBA00001933"/>
    </source>
</evidence>
<name>A0A3B1AY44_9ZZZZ</name>
<dbReference type="SUPFAM" id="SSF50621">
    <property type="entry name" value="Alanine racemase C-terminal domain-like"/>
    <property type="match status" value="1"/>
</dbReference>
<sequence length="365" mass="40151">MSRATRADINLSALKHNLQIARANTQAKIMAVVKANGYGHGMVEIARALSNSDGFAVATINEAMDLRESGVYQPILTLEGFNCVDDLRMVYAYDLQCVIHNEQQIELLEKNKPKNLNVWLKIDTGMHRLGFSPQQASEMYQRLQDCPYVRQPVHVMTHLACADDQSSKFTSQQVKIFNDSIAELALGDKAQLSVANSAGLLAWPDAHQNTQWVRPGIMLYGSSPTMKHTAEHFELKPVMTLKSEVIAIHDFNKGDSVGYGQSYVCDKDTRVATIAIGYGDGYPRHANTGTPVLINGSLFPLIGRVSMDMITVDVSKAKNVNVGDEVVLWGEGLSADLIAEHANTISYDLFCGVTQRVPFNYSNAG</sequence>
<organism evidence="8">
    <name type="scientific">hydrothermal vent metagenome</name>
    <dbReference type="NCBI Taxonomy" id="652676"/>
    <lineage>
        <taxon>unclassified sequences</taxon>
        <taxon>metagenomes</taxon>
        <taxon>ecological metagenomes</taxon>
    </lineage>
</organism>
<dbReference type="Gene3D" id="3.20.20.10">
    <property type="entry name" value="Alanine racemase"/>
    <property type="match status" value="1"/>
</dbReference>
<comment type="cofactor">
    <cofactor evidence="2">
        <name>pyridoxal 5'-phosphate</name>
        <dbReference type="ChEBI" id="CHEBI:597326"/>
    </cofactor>
</comment>
<evidence type="ECO:0000256" key="3">
    <source>
        <dbReference type="ARBA" id="ARBA00007880"/>
    </source>
</evidence>
<dbReference type="PROSITE" id="PS00395">
    <property type="entry name" value="ALANINE_RACEMASE"/>
    <property type="match status" value="1"/>
</dbReference>
<evidence type="ECO:0000256" key="5">
    <source>
        <dbReference type="ARBA" id="ARBA00022898"/>
    </source>
</evidence>
<dbReference type="PRINTS" id="PR00992">
    <property type="entry name" value="ALARACEMASE"/>
</dbReference>
<gene>
    <name evidence="8" type="ORF">MNBD_GAMMA21-2939</name>
</gene>
<dbReference type="InterPro" id="IPR020622">
    <property type="entry name" value="Ala_racemase_pyridoxalP-BS"/>
</dbReference>
<dbReference type="InterPro" id="IPR001608">
    <property type="entry name" value="Ala_racemase_N"/>
</dbReference>
<dbReference type="GO" id="GO:0008784">
    <property type="term" value="F:alanine racemase activity"/>
    <property type="evidence" value="ECO:0007669"/>
    <property type="project" value="UniProtKB-EC"/>
</dbReference>
<dbReference type="EMBL" id="UOFR01000053">
    <property type="protein sequence ID" value="VAW97716.1"/>
    <property type="molecule type" value="Genomic_DNA"/>
</dbReference>
<keyword evidence="6 8" id="KW-0413">Isomerase</keyword>
<dbReference type="InterPro" id="IPR009006">
    <property type="entry name" value="Ala_racemase/Decarboxylase_C"/>
</dbReference>
<protein>
    <recommendedName>
        <fullName evidence="4">alanine racemase</fullName>
        <ecNumber evidence="4">5.1.1.1</ecNumber>
    </recommendedName>
</protein>
<dbReference type="InterPro" id="IPR029066">
    <property type="entry name" value="PLP-binding_barrel"/>
</dbReference>
<dbReference type="Pfam" id="PF00842">
    <property type="entry name" value="Ala_racemase_C"/>
    <property type="match status" value="1"/>
</dbReference>
<evidence type="ECO:0000256" key="1">
    <source>
        <dbReference type="ARBA" id="ARBA00000316"/>
    </source>
</evidence>
<evidence type="ECO:0000259" key="7">
    <source>
        <dbReference type="SMART" id="SM01005"/>
    </source>
</evidence>